<dbReference type="Pfam" id="PF02709">
    <property type="entry name" value="Glyco_transf_7C"/>
    <property type="match status" value="1"/>
</dbReference>
<accession>A0A506U314</accession>
<dbReference type="InterPro" id="IPR029044">
    <property type="entry name" value="Nucleotide-diphossugar_trans"/>
</dbReference>
<dbReference type="Proteomes" id="UP000320314">
    <property type="component" value="Unassembled WGS sequence"/>
</dbReference>
<dbReference type="EMBL" id="VHLH01000016">
    <property type="protein sequence ID" value="TPW28200.1"/>
    <property type="molecule type" value="Genomic_DNA"/>
</dbReference>
<evidence type="ECO:0000256" key="2">
    <source>
        <dbReference type="ARBA" id="ARBA00022676"/>
    </source>
</evidence>
<dbReference type="SUPFAM" id="SSF53448">
    <property type="entry name" value="Nucleotide-diphospho-sugar transferases"/>
    <property type="match status" value="1"/>
</dbReference>
<reference evidence="6 7" key="1">
    <citation type="submission" date="2019-06" db="EMBL/GenBank/DDBJ databases">
        <authorList>
            <person name="Li M."/>
        </authorList>
    </citation>
    <scope>NUCLEOTIDE SEQUENCE [LARGE SCALE GENOMIC DNA]</scope>
    <source>
        <strain evidence="6 7">BGMRC6574</strain>
    </source>
</reference>
<keyword evidence="7" id="KW-1185">Reference proteome</keyword>
<protein>
    <submittedName>
        <fullName evidence="6">Glycosyltransferase</fullName>
    </submittedName>
</protein>
<gene>
    <name evidence="6" type="ORF">FJU11_09910</name>
</gene>
<dbReference type="GO" id="GO:0016757">
    <property type="term" value="F:glycosyltransferase activity"/>
    <property type="evidence" value="ECO:0007669"/>
    <property type="project" value="UniProtKB-KW"/>
</dbReference>
<comment type="caution">
    <text evidence="6">The sequence shown here is derived from an EMBL/GenBank/DDBJ whole genome shotgun (WGS) entry which is preliminary data.</text>
</comment>
<dbReference type="PANTHER" id="PTHR43179">
    <property type="entry name" value="RHAMNOSYLTRANSFERASE WBBL"/>
    <property type="match status" value="1"/>
</dbReference>
<evidence type="ECO:0000313" key="6">
    <source>
        <dbReference type="EMBL" id="TPW28200.1"/>
    </source>
</evidence>
<dbReference type="PANTHER" id="PTHR43179:SF12">
    <property type="entry name" value="GALACTOFURANOSYLTRANSFERASE GLFT2"/>
    <property type="match status" value="1"/>
</dbReference>
<organism evidence="6 7">
    <name type="scientific">Pararhizobium mangrovi</name>
    <dbReference type="NCBI Taxonomy" id="2590452"/>
    <lineage>
        <taxon>Bacteria</taxon>
        <taxon>Pseudomonadati</taxon>
        <taxon>Pseudomonadota</taxon>
        <taxon>Alphaproteobacteria</taxon>
        <taxon>Hyphomicrobiales</taxon>
        <taxon>Rhizobiaceae</taxon>
        <taxon>Rhizobium/Agrobacterium group</taxon>
        <taxon>Pararhizobium</taxon>
    </lineage>
</organism>
<dbReference type="Gene3D" id="3.90.550.10">
    <property type="entry name" value="Spore Coat Polysaccharide Biosynthesis Protein SpsA, Chain A"/>
    <property type="match status" value="1"/>
</dbReference>
<evidence type="ECO:0000256" key="3">
    <source>
        <dbReference type="ARBA" id="ARBA00022679"/>
    </source>
</evidence>
<evidence type="ECO:0000259" key="5">
    <source>
        <dbReference type="Pfam" id="PF02709"/>
    </source>
</evidence>
<dbReference type="Pfam" id="PF00535">
    <property type="entry name" value="Glycos_transf_2"/>
    <property type="match status" value="1"/>
</dbReference>
<keyword evidence="3 6" id="KW-0808">Transferase</keyword>
<evidence type="ECO:0000259" key="4">
    <source>
        <dbReference type="Pfam" id="PF00535"/>
    </source>
</evidence>
<keyword evidence="2" id="KW-0328">Glycosyltransferase</keyword>
<dbReference type="OrthoDB" id="6653642at2"/>
<feature type="domain" description="Galactosyltransferase C-terminal" evidence="5">
    <location>
        <begin position="134"/>
        <end position="194"/>
    </location>
</feature>
<feature type="domain" description="Glycosyltransferase 2-like" evidence="4">
    <location>
        <begin position="46"/>
        <end position="94"/>
    </location>
</feature>
<evidence type="ECO:0000256" key="1">
    <source>
        <dbReference type="ARBA" id="ARBA00006739"/>
    </source>
</evidence>
<proteinExistence type="inferred from homology"/>
<evidence type="ECO:0000313" key="7">
    <source>
        <dbReference type="Proteomes" id="UP000320314"/>
    </source>
</evidence>
<dbReference type="AlphaFoldDB" id="A0A506U314"/>
<dbReference type="InterPro" id="IPR027791">
    <property type="entry name" value="Galactosyl_T_C"/>
</dbReference>
<sequence>MESLRAQTRLPDELVIACMQDAVEPDLPELPFSVRQFTVGGDALPLARARNRAAGTASGDTLVFLDVDCIASPTLVERFEEACETERGLFLGEVLYLPAGAVTRPLDTAKLDALGVPHPSKPAIPAEGMRPEPETGEFWGLSFALAKATWTALGGMDEAFTGYGGEETELAARLDEKGVPLWWVAGARAYHQHHTVYSPPLHHFDAILTNARRFKHRHGRWCMDYWLGQFAEGGWIAWDRSCEDVEVLRRPTREEIEAARQPDDVRFS</sequence>
<comment type="similarity">
    <text evidence="1">Belongs to the glycosyltransferase 2 family.</text>
</comment>
<dbReference type="InterPro" id="IPR001173">
    <property type="entry name" value="Glyco_trans_2-like"/>
</dbReference>
<name>A0A506U314_9HYPH</name>